<dbReference type="GO" id="GO:0016887">
    <property type="term" value="F:ATP hydrolysis activity"/>
    <property type="evidence" value="ECO:0007669"/>
    <property type="project" value="InterPro"/>
</dbReference>
<dbReference type="GO" id="GO:0015421">
    <property type="term" value="F:ABC-type oligopeptide transporter activity"/>
    <property type="evidence" value="ECO:0007669"/>
    <property type="project" value="TreeGrafter"/>
</dbReference>
<keyword evidence="6 7" id="KW-0472">Membrane</keyword>
<comment type="subcellular location">
    <subcellularLocation>
        <location evidence="1">Cell membrane</location>
        <topology evidence="1">Multi-pass membrane protein</topology>
    </subcellularLocation>
</comment>
<dbReference type="Pfam" id="PF00005">
    <property type="entry name" value="ABC_tran"/>
    <property type="match status" value="1"/>
</dbReference>
<feature type="transmembrane region" description="Helical" evidence="7">
    <location>
        <begin position="60"/>
        <end position="80"/>
    </location>
</feature>
<dbReference type="OrthoDB" id="9808328at2"/>
<evidence type="ECO:0000256" key="1">
    <source>
        <dbReference type="ARBA" id="ARBA00004651"/>
    </source>
</evidence>
<dbReference type="GO" id="GO:0005886">
    <property type="term" value="C:plasma membrane"/>
    <property type="evidence" value="ECO:0007669"/>
    <property type="project" value="UniProtKB-SubCell"/>
</dbReference>
<dbReference type="Gene3D" id="3.40.50.300">
    <property type="entry name" value="P-loop containing nucleotide triphosphate hydrolases"/>
    <property type="match status" value="1"/>
</dbReference>
<reference evidence="11" key="1">
    <citation type="submission" date="2017-05" db="EMBL/GenBank/DDBJ databases">
        <authorList>
            <person name="Rodrigo-Torres L."/>
            <person name="Arahal R. D."/>
            <person name="Lucena T."/>
        </authorList>
    </citation>
    <scope>NUCLEOTIDE SEQUENCE [LARGE SCALE GENOMIC DNA]</scope>
    <source>
        <strain evidence="11">CECT 8715</strain>
    </source>
</reference>
<dbReference type="InterPro" id="IPR027417">
    <property type="entry name" value="P-loop_NTPase"/>
</dbReference>
<dbReference type="PROSITE" id="PS50893">
    <property type="entry name" value="ABC_TRANSPORTER_2"/>
    <property type="match status" value="1"/>
</dbReference>
<organism evidence="10 11">
    <name type="scientific">Ruegeria arenilitoris</name>
    <dbReference type="NCBI Taxonomy" id="1173585"/>
    <lineage>
        <taxon>Bacteria</taxon>
        <taxon>Pseudomonadati</taxon>
        <taxon>Pseudomonadota</taxon>
        <taxon>Alphaproteobacteria</taxon>
        <taxon>Rhodobacterales</taxon>
        <taxon>Roseobacteraceae</taxon>
        <taxon>Ruegeria</taxon>
    </lineage>
</organism>
<keyword evidence="11" id="KW-1185">Reference proteome</keyword>
<protein>
    <submittedName>
        <fullName evidence="10">Type I secretion system ATP-binding protein PrsD</fullName>
    </submittedName>
</protein>
<dbReference type="NCBIfam" id="TIGR01842">
    <property type="entry name" value="type_I_sec_PrtD"/>
    <property type="match status" value="1"/>
</dbReference>
<feature type="domain" description="ABC transmembrane type-1" evidence="9">
    <location>
        <begin position="27"/>
        <end position="304"/>
    </location>
</feature>
<dbReference type="InterPro" id="IPR003439">
    <property type="entry name" value="ABC_transporter-like_ATP-bd"/>
</dbReference>
<dbReference type="PROSITE" id="PS00211">
    <property type="entry name" value="ABC_TRANSPORTER_1"/>
    <property type="match status" value="1"/>
</dbReference>
<evidence type="ECO:0000256" key="2">
    <source>
        <dbReference type="ARBA" id="ARBA00022692"/>
    </source>
</evidence>
<dbReference type="Proteomes" id="UP000202485">
    <property type="component" value="Unassembled WGS sequence"/>
</dbReference>
<dbReference type="InterPro" id="IPR017871">
    <property type="entry name" value="ABC_transporter-like_CS"/>
</dbReference>
<dbReference type="PROSITE" id="PS50929">
    <property type="entry name" value="ABC_TM1F"/>
    <property type="match status" value="1"/>
</dbReference>
<feature type="transmembrane region" description="Helical" evidence="7">
    <location>
        <begin position="140"/>
        <end position="157"/>
    </location>
</feature>
<evidence type="ECO:0000313" key="10">
    <source>
        <dbReference type="EMBL" id="SMX32844.1"/>
    </source>
</evidence>
<dbReference type="InterPro" id="IPR039421">
    <property type="entry name" value="Type_1_exporter"/>
</dbReference>
<dbReference type="GO" id="GO:0030253">
    <property type="term" value="P:protein secretion by the type I secretion system"/>
    <property type="evidence" value="ECO:0007669"/>
    <property type="project" value="InterPro"/>
</dbReference>
<feature type="transmembrane region" description="Helical" evidence="7">
    <location>
        <begin position="25"/>
        <end position="48"/>
    </location>
</feature>
<dbReference type="InterPro" id="IPR011527">
    <property type="entry name" value="ABC1_TM_dom"/>
</dbReference>
<feature type="transmembrane region" description="Helical" evidence="7">
    <location>
        <begin position="163"/>
        <end position="182"/>
    </location>
</feature>
<evidence type="ECO:0000256" key="7">
    <source>
        <dbReference type="SAM" id="Phobius"/>
    </source>
</evidence>
<sequence>MGKPKFVVETGRQELREVRRESWRLYVFVGVLSCFTNLLMLTGPLYMLQVYDRVLGSRSVETLVALSVLVAFLYGILSLLEYARGRIFGRVAARFQARLDRRVFEAVQRKASVAPDDQTETGLRDLEAVQRLLSSPVPMAFFDVFWTPVFLLGIWIFHPWLGAVAALGGLLILALTGLNRVFSARPMSNASRAVASSEAMSNQLRNEAEIVEAMGMRDATFTRWKTLRDRALKEQIRSADVSGSFANVTKTFRLFLQSAILGVGAFLVLQGELTAGAMIASSILLGRALAPMEQLVAQWQLVQTAKRGWDNLAELLGTVPPERVNTRLPKPKAKLVVQNLTVFPPNSRQAALKSVSFNVNPGEAVGLIGSSGAGKSTLARSLTGVWRPHSGTIRLDGAALDQYGSTELGSLIGYLPQRFQLFDGTIAENIARMAPEPDDAAVVAAAKKADAHEMILRLADGYDTYVSANGGQLSGGQMQRIGLARAMYGDPVLLVLDEPNSNLDVEGSAAVNRAIEEFKANGKSVLIVAHRPAAIQECDKLIMLENGTVRDFGAKKDVLRKLVINHEQIAKTSRQGGLK</sequence>
<evidence type="ECO:0000256" key="6">
    <source>
        <dbReference type="ARBA" id="ARBA00023136"/>
    </source>
</evidence>
<dbReference type="GO" id="GO:0005524">
    <property type="term" value="F:ATP binding"/>
    <property type="evidence" value="ECO:0007669"/>
    <property type="project" value="UniProtKB-KW"/>
</dbReference>
<dbReference type="SUPFAM" id="SSF52540">
    <property type="entry name" value="P-loop containing nucleoside triphosphate hydrolases"/>
    <property type="match status" value="1"/>
</dbReference>
<feature type="domain" description="ABC transporter" evidence="8">
    <location>
        <begin position="335"/>
        <end position="571"/>
    </location>
</feature>
<evidence type="ECO:0000256" key="3">
    <source>
        <dbReference type="ARBA" id="ARBA00022741"/>
    </source>
</evidence>
<dbReference type="InterPro" id="IPR003593">
    <property type="entry name" value="AAA+_ATPase"/>
</dbReference>
<keyword evidence="5 7" id="KW-1133">Transmembrane helix</keyword>
<keyword evidence="3" id="KW-0547">Nucleotide-binding</keyword>
<name>A0A238JRM1_9RHOB</name>
<dbReference type="RefSeq" id="WP_093961679.1">
    <property type="nucleotide sequence ID" value="NZ_FXYG01000001.1"/>
</dbReference>
<accession>A0A238JRM1</accession>
<keyword evidence="4 10" id="KW-0067">ATP-binding</keyword>
<dbReference type="PANTHER" id="PTHR43394:SF1">
    <property type="entry name" value="ATP-BINDING CASSETTE SUB-FAMILY B MEMBER 10, MITOCHONDRIAL"/>
    <property type="match status" value="1"/>
</dbReference>
<dbReference type="PANTHER" id="PTHR43394">
    <property type="entry name" value="ATP-DEPENDENT PERMEASE MDL1, MITOCHONDRIAL"/>
    <property type="match status" value="1"/>
</dbReference>
<dbReference type="EMBL" id="FXYG01000001">
    <property type="protein sequence ID" value="SMX32844.1"/>
    <property type="molecule type" value="Genomic_DNA"/>
</dbReference>
<evidence type="ECO:0000259" key="8">
    <source>
        <dbReference type="PROSITE" id="PS50893"/>
    </source>
</evidence>
<dbReference type="InterPro" id="IPR010128">
    <property type="entry name" value="ATPase_T1SS_PrtD-like"/>
</dbReference>
<dbReference type="SUPFAM" id="SSF90123">
    <property type="entry name" value="ABC transporter transmembrane region"/>
    <property type="match status" value="1"/>
</dbReference>
<dbReference type="AlphaFoldDB" id="A0A238JRM1"/>
<proteinExistence type="predicted"/>
<dbReference type="Gene3D" id="1.20.1560.10">
    <property type="entry name" value="ABC transporter type 1, transmembrane domain"/>
    <property type="match status" value="1"/>
</dbReference>
<keyword evidence="2 7" id="KW-0812">Transmembrane</keyword>
<gene>
    <name evidence="10" type="primary">prsD_1</name>
    <name evidence="10" type="ORF">RUA8715_00042</name>
</gene>
<dbReference type="GO" id="GO:0030256">
    <property type="term" value="C:type I protein secretion system complex"/>
    <property type="evidence" value="ECO:0007669"/>
    <property type="project" value="InterPro"/>
</dbReference>
<dbReference type="Pfam" id="PF00664">
    <property type="entry name" value="ABC_membrane"/>
    <property type="match status" value="1"/>
</dbReference>
<evidence type="ECO:0000259" key="9">
    <source>
        <dbReference type="PROSITE" id="PS50929"/>
    </source>
</evidence>
<dbReference type="SMART" id="SM00382">
    <property type="entry name" value="AAA"/>
    <property type="match status" value="1"/>
</dbReference>
<evidence type="ECO:0000313" key="11">
    <source>
        <dbReference type="Proteomes" id="UP000202485"/>
    </source>
</evidence>
<feature type="transmembrane region" description="Helical" evidence="7">
    <location>
        <begin position="259"/>
        <end position="285"/>
    </location>
</feature>
<evidence type="ECO:0000256" key="5">
    <source>
        <dbReference type="ARBA" id="ARBA00022989"/>
    </source>
</evidence>
<dbReference type="InterPro" id="IPR036640">
    <property type="entry name" value="ABC1_TM_sf"/>
</dbReference>
<evidence type="ECO:0000256" key="4">
    <source>
        <dbReference type="ARBA" id="ARBA00022840"/>
    </source>
</evidence>